<keyword evidence="6" id="KW-0256">Endoplasmic reticulum</keyword>
<feature type="compositionally biased region" description="Polar residues" evidence="12">
    <location>
        <begin position="301"/>
        <end position="318"/>
    </location>
</feature>
<evidence type="ECO:0000256" key="12">
    <source>
        <dbReference type="SAM" id="MobiDB-lite"/>
    </source>
</evidence>
<dbReference type="WBParaSite" id="MCU_007127-RA">
    <property type="protein sequence ID" value="MCU_007127-RA"/>
    <property type="gene ID" value="MCU_007127"/>
</dbReference>
<comment type="catalytic activity">
    <reaction evidence="10">
        <text>a 1,2-diacyl-sn-glycero-3-phospho-L-serine(in) = a 1,2-diacyl-sn-glycero-3-phospho-L-serine(out)</text>
        <dbReference type="Rhea" id="RHEA:38663"/>
        <dbReference type="ChEBI" id="CHEBI:57262"/>
    </reaction>
</comment>
<feature type="compositionally biased region" description="Low complexity" evidence="12">
    <location>
        <begin position="1653"/>
        <end position="1685"/>
    </location>
</feature>
<feature type="region of interest" description="Disordered" evidence="12">
    <location>
        <begin position="1783"/>
        <end position="1811"/>
    </location>
</feature>
<evidence type="ECO:0000256" key="4">
    <source>
        <dbReference type="ARBA" id="ARBA00018070"/>
    </source>
</evidence>
<feature type="region of interest" description="Disordered" evidence="12">
    <location>
        <begin position="1222"/>
        <end position="1261"/>
    </location>
</feature>
<name>A0A5K3FCT5_MESCO</name>
<proteinExistence type="inferred from homology"/>
<dbReference type="GO" id="GO:0006869">
    <property type="term" value="P:lipid transport"/>
    <property type="evidence" value="ECO:0007669"/>
    <property type="project" value="UniProtKB-KW"/>
</dbReference>
<feature type="region of interest" description="Disordered" evidence="12">
    <location>
        <begin position="1862"/>
        <end position="1882"/>
    </location>
</feature>
<keyword evidence="9" id="KW-0472">Membrane</keyword>
<dbReference type="GO" id="GO:0043495">
    <property type="term" value="F:protein-membrane adaptor activity"/>
    <property type="evidence" value="ECO:0007669"/>
    <property type="project" value="TreeGrafter"/>
</dbReference>
<evidence type="ECO:0000256" key="11">
    <source>
        <dbReference type="ARBA" id="ARBA00024615"/>
    </source>
</evidence>
<sequence length="2419" mass="263503">MSLFNLKARSFRFILNHFLGSFLASPLEPQQLEFFDDKVVCSDLYLNIKKLNAMLAEQNIPFVICVAYIGQIVVHFPLKVEVIRLELVVQTTSYDFSRHSDEMLNSLVSSVTAFAFAAVSVADDAGGIQVNDSSLQSDAVDSKMMEKIVEKLDKFVHNVGSKACEMPSLVDKEAIERAARFIDSLLLGATATFRDLHLRLQCPLTLSGIHRACDLRLRIHLLEVNNVESESTAPSDVSSTSAASGGDGENRRGGATSHHRQRSCSKATPDAKSGTDGAAGGSSSLWSWLWANMWRLGLDSTTSRTSGNRGDGGSQSEASVPPVMRKLIRLEDVTLHWDLWDTSMGGTGQHSPASSRSNSPTCSPTVTAPSRDVYSGPTPESMIASACLLRLPTSHNYCNICLRDPSILSQILSSESTSPSARPTLVDLSIDLGPVVACICPSAVFWLTLTVTQLTTLYNTYLAGRYNDRSLDKPEDDLHKSNFGLIDSGQPFSLNRRNSVDVLTTNLVDLDLSSSPRTDLLASSGLQSMTESNMFRSCLGGSAYQGAGITVDCLSDASKLPPFTLSARCRLFVLTLFHADEEASPFTGDLSSQPLLSCGSDIETSSSGSSSSSDDQFHEVSSRQNSLTLQAPPPGSLVGINDFFAGLDGVQCLEYNDQQWVCASEWIAQVNTDLALLASPRDHLRLAAGFCQLDVTCELADDGDSTTHQRVTGQITSLLLTECLFSHAAADSLSVTKLLTFSESDNLLVPAIRVNFTTSSSSHTNTFPIDPEAQSGVLGVRLSSCTIDIDPSLVDRLHRLVDAVTTAERASANIVLAAADLYSFDHRLDNDDARVRKWLGVGNRGGHYSPVASSIDDDVDFSNSALRLPPVTVSCPCLRVRLRVPIPLETVPPFPNEDLASMRARLYSRQSMESTIANASELPVWWKPCLRPETLVFVLRDLSFATINAVDCSSHLAARLIPGDVGFEVTFRQLEGHLVGPECGKSPILQIVDRSASGLTSLFFRMAPAGRQHLTEPQVDAAIDSSPRRHRKVTIRTPSPPPLSPDTVSSTMSQQNTAHCHQDTNRHNSSGSSDDIGEVLLRKFTPKAANRSPFIRKTAFLEDNPQNVWDKDYLSPGDAEHLAMYSANASQHSRFFLDVSLPVAVVNLPNNHTVALIYSRVLRDLVLWRSLLPSDKVTRATLEPGGQVITLPASDHRYWFFLEPVPLTKIYAHPLAAQAAEERHHVTPGASFSHSDSSNFNTTLSSVDEDDQAGGGDGKSSNDLYKPSLLFASVSITTAEVRVRIPPNRGAKKPRPSSLRSSSPQVVFTARSVALTTEVCPRGQSELFYASLTSRQIECHVSDVLGSSRQFGGEDATHGKISVPLFLPFPSSTNEPMFSLAVEKRSVNRIGPHEPLAPNFSEDVSFALRLRRACLCYWPRLDTWGADADWLHRLLSTLRLPSEDLAAVYPAFVPPVYSVKVHAQFNDLALTWPPVSAFRVDSTNIGGGGGVGAGLADIRPLVFVESVTSFFNLDPGVNFIGFLHKIGLWLVPPQSSASTLKSKKRHSASATGENHVRFAPIIASEVNALNACVLSEGLDSLLSRSVKIVDLDHLEVRLFSEPLSCALDEPEAESVAPEAERLDIRLTNNMLRVTTCVDSLVAMRLVLAGLGEASASPNAPSDASSSSSAQHATSSRKSSSLLTRSSDNEIIAPPEDRSPHWNGTAVGRSRLEDLISDAMADVDVPPSTPEPSTPPTDDDYDFVVISGSAWRRKKPLTDPDQAPRQLYDGTLVVASTPLRPTEGFYGDGAGDAPSSHKGHPSATGSTTLPSRRLSLFTDPPGAETLFALTLYDVSFSWTVFGGLDFPALNSDAEVEGVLFGSEVRSRESRPARSSPPPEPLGLGVQEIPELSRSPVLIRLSDQAVTLRLSSIYFRKSLVVYRSHPRPRAFCHGSVSASSPSSDALHRHNQVPCRPTTRYSLRIKDVKIVDGIVTSKVNHLLHVQRPRRPQDDAMSTQAIRASVAMWPSAPSINVATGNLLAPADLEAEAKFSIQPIQINLDQVMFIFLRNYHNALTLLMGRYLHDLEAHASIFDIHQTVKAGQEATPREHLNSPPTQTVGVEEVENDEPVFIKKLTISPNLSIRFNYYGRQLDRSQGTLVGLLALFLQLKNAELVLPKWVYRRGYRGVSCLLEEVFDHWMSTLQSQLPQILMTSVGPMHEVANIVHGLWDFVRLSIDGFRHNSLSNGANLTADSFVCVRCRKAVVGGGGRCPCGRLAVLPRLLTRNRPDYIVYGLRTGAHSLSTNALWSLLELSSQGVRTAQILFETAFDILTPGPSIRQRQGRLHQPADLREGLSNAVYAVRRGVHHLTYDLQMPVVADPQKGSVGAIGDVLRQIPPSSVTPFVIGCEATANILGGLRNQLRPEAKREDEEKWKCTQGL</sequence>
<dbReference type="GO" id="GO:0005789">
    <property type="term" value="C:endoplasmic reticulum membrane"/>
    <property type="evidence" value="ECO:0007669"/>
    <property type="project" value="UniProtKB-SubCell"/>
</dbReference>
<evidence type="ECO:0000256" key="2">
    <source>
        <dbReference type="ARBA" id="ARBA00004623"/>
    </source>
</evidence>
<organism evidence="13">
    <name type="scientific">Mesocestoides corti</name>
    <name type="common">Flatworm</name>
    <dbReference type="NCBI Taxonomy" id="53468"/>
    <lineage>
        <taxon>Eukaryota</taxon>
        <taxon>Metazoa</taxon>
        <taxon>Spiralia</taxon>
        <taxon>Lophotrochozoa</taxon>
        <taxon>Platyhelminthes</taxon>
        <taxon>Cestoda</taxon>
        <taxon>Eucestoda</taxon>
        <taxon>Cyclophyllidea</taxon>
        <taxon>Mesocestoididae</taxon>
        <taxon>Mesocestoides</taxon>
    </lineage>
</organism>
<keyword evidence="7" id="KW-0072">Autophagy</keyword>
<evidence type="ECO:0000256" key="9">
    <source>
        <dbReference type="ARBA" id="ARBA00023136"/>
    </source>
</evidence>
<evidence type="ECO:0000256" key="7">
    <source>
        <dbReference type="ARBA" id="ARBA00023006"/>
    </source>
</evidence>
<keyword evidence="5" id="KW-0813">Transport</keyword>
<feature type="compositionally biased region" description="Polar residues" evidence="12">
    <location>
        <begin position="1046"/>
        <end position="1059"/>
    </location>
</feature>
<evidence type="ECO:0000313" key="13">
    <source>
        <dbReference type="WBParaSite" id="MCU_007127-RA"/>
    </source>
</evidence>
<comment type="subcellular location">
    <subcellularLocation>
        <location evidence="1">Endoplasmic reticulum membrane</location>
        <topology evidence="1">Peripheral membrane protein</topology>
    </subcellularLocation>
    <subcellularLocation>
        <location evidence="2">Preautophagosomal structure membrane</location>
        <topology evidence="2">Peripheral membrane protein</topology>
    </subcellularLocation>
</comment>
<keyword evidence="8" id="KW-0445">Lipid transport</keyword>
<feature type="compositionally biased region" description="Polar residues" evidence="12">
    <location>
        <begin position="1230"/>
        <end position="1246"/>
    </location>
</feature>
<feature type="region of interest" description="Disordered" evidence="12">
    <location>
        <begin position="345"/>
        <end position="377"/>
    </location>
</feature>
<feature type="region of interest" description="Disordered" evidence="12">
    <location>
        <begin position="1015"/>
        <end position="1075"/>
    </location>
</feature>
<dbReference type="GO" id="GO:0061709">
    <property type="term" value="P:reticulophagy"/>
    <property type="evidence" value="ECO:0007669"/>
    <property type="project" value="TreeGrafter"/>
</dbReference>
<dbReference type="PANTHER" id="PTHR13190">
    <property type="entry name" value="AUTOPHAGY-RELATED 2, ISOFORM A"/>
    <property type="match status" value="1"/>
</dbReference>
<feature type="compositionally biased region" description="Polar residues" evidence="12">
    <location>
        <begin position="228"/>
        <end position="243"/>
    </location>
</feature>
<dbReference type="GO" id="GO:0034727">
    <property type="term" value="P:piecemeal microautophagy of the nucleus"/>
    <property type="evidence" value="ECO:0007669"/>
    <property type="project" value="TreeGrafter"/>
</dbReference>
<dbReference type="InterPro" id="IPR026849">
    <property type="entry name" value="ATG2"/>
</dbReference>
<dbReference type="GO" id="GO:0000422">
    <property type="term" value="P:autophagy of mitochondrion"/>
    <property type="evidence" value="ECO:0007669"/>
    <property type="project" value="TreeGrafter"/>
</dbReference>
<dbReference type="GO" id="GO:0061723">
    <property type="term" value="P:glycophagy"/>
    <property type="evidence" value="ECO:0007669"/>
    <property type="project" value="TreeGrafter"/>
</dbReference>
<dbReference type="GO" id="GO:0034045">
    <property type="term" value="C:phagophore assembly site membrane"/>
    <property type="evidence" value="ECO:0007669"/>
    <property type="project" value="UniProtKB-SubCell"/>
</dbReference>
<evidence type="ECO:0000256" key="10">
    <source>
        <dbReference type="ARBA" id="ARBA00024479"/>
    </source>
</evidence>
<feature type="compositionally biased region" description="Polar residues" evidence="12">
    <location>
        <begin position="349"/>
        <end position="368"/>
    </location>
</feature>
<dbReference type="GO" id="GO:0061908">
    <property type="term" value="C:phagophore"/>
    <property type="evidence" value="ECO:0007669"/>
    <property type="project" value="TreeGrafter"/>
</dbReference>
<evidence type="ECO:0000256" key="8">
    <source>
        <dbReference type="ARBA" id="ARBA00023055"/>
    </source>
</evidence>
<feature type="region of interest" description="Disordered" evidence="12">
    <location>
        <begin position="301"/>
        <end position="323"/>
    </location>
</feature>
<evidence type="ECO:0000256" key="6">
    <source>
        <dbReference type="ARBA" id="ARBA00022824"/>
    </source>
</evidence>
<comment type="similarity">
    <text evidence="3">Belongs to the ATG2 family.</text>
</comment>
<dbReference type="GO" id="GO:0000045">
    <property type="term" value="P:autophagosome assembly"/>
    <property type="evidence" value="ECO:0007669"/>
    <property type="project" value="TreeGrafter"/>
</dbReference>
<evidence type="ECO:0000256" key="1">
    <source>
        <dbReference type="ARBA" id="ARBA00004406"/>
    </source>
</evidence>
<feature type="region of interest" description="Disordered" evidence="12">
    <location>
        <begin position="228"/>
        <end position="279"/>
    </location>
</feature>
<evidence type="ECO:0000256" key="3">
    <source>
        <dbReference type="ARBA" id="ARBA00009714"/>
    </source>
</evidence>
<accession>A0A5K3FCT5</accession>
<reference evidence="13" key="1">
    <citation type="submission" date="2019-11" db="UniProtKB">
        <authorList>
            <consortium name="WormBaseParasite"/>
        </authorList>
    </citation>
    <scope>IDENTIFICATION</scope>
</reference>
<dbReference type="PANTHER" id="PTHR13190:SF1">
    <property type="entry name" value="AUTOPHAGY-RELATED 2, ISOFORM A"/>
    <property type="match status" value="1"/>
</dbReference>
<comment type="catalytic activity">
    <reaction evidence="11">
        <text>a 1,2-diacyl-sn-glycero-3-phosphoethanolamine(in) = a 1,2-diacyl-sn-glycero-3-phosphoethanolamine(out)</text>
        <dbReference type="Rhea" id="RHEA:38895"/>
        <dbReference type="ChEBI" id="CHEBI:64612"/>
    </reaction>
</comment>
<protein>
    <recommendedName>
        <fullName evidence="4">Autophagy-related protein 2</fullName>
    </recommendedName>
</protein>
<feature type="region of interest" description="Disordered" evidence="12">
    <location>
        <begin position="1653"/>
        <end position="1704"/>
    </location>
</feature>
<evidence type="ECO:0000256" key="5">
    <source>
        <dbReference type="ARBA" id="ARBA00022448"/>
    </source>
</evidence>
<dbReference type="GO" id="GO:0032266">
    <property type="term" value="F:phosphatidylinositol-3-phosphate binding"/>
    <property type="evidence" value="ECO:0007669"/>
    <property type="project" value="TreeGrafter"/>
</dbReference>